<dbReference type="PANTHER" id="PTHR39173">
    <property type="entry name" value="ACETYLTRANSFERASE"/>
    <property type="match status" value="1"/>
</dbReference>
<sequence length="173" mass="19787">MEIRRLDLADETAFLEFNQLLLAEKEAGQSFIETKEVTDFAAYVQKLTDQERLVEHPDWSMVTSYFAFVDGQVAGKISCRWELEKGNLAEIGGHIGYATSPRFRRQGIMKGLLYFAFDRYLERGIDKIFITALENNLPSRKTIESVGGVLQDVIDLEDGKRLARYWVDIRKGG</sequence>
<evidence type="ECO:0000259" key="1">
    <source>
        <dbReference type="PROSITE" id="PS51186"/>
    </source>
</evidence>
<name>A0ABV2JIC8_9STRE</name>
<protein>
    <submittedName>
        <fullName evidence="2">Acetyltransferase</fullName>
    </submittedName>
</protein>
<dbReference type="SUPFAM" id="SSF55729">
    <property type="entry name" value="Acyl-CoA N-acyltransferases (Nat)"/>
    <property type="match status" value="1"/>
</dbReference>
<dbReference type="CDD" id="cd04301">
    <property type="entry name" value="NAT_SF"/>
    <property type="match status" value="1"/>
</dbReference>
<dbReference type="EMBL" id="JBEPMK010000001">
    <property type="protein sequence ID" value="MET3643658.1"/>
    <property type="molecule type" value="Genomic_DNA"/>
</dbReference>
<dbReference type="InterPro" id="IPR000182">
    <property type="entry name" value="GNAT_dom"/>
</dbReference>
<feature type="domain" description="N-acetyltransferase" evidence="1">
    <location>
        <begin position="1"/>
        <end position="168"/>
    </location>
</feature>
<dbReference type="Pfam" id="PF00583">
    <property type="entry name" value="Acetyltransf_1"/>
    <property type="match status" value="1"/>
</dbReference>
<reference evidence="2 3" key="1">
    <citation type="submission" date="2024-06" db="EMBL/GenBank/DDBJ databases">
        <title>Genomic Encyclopedia of Type Strains, Phase IV (KMG-IV): sequencing the most valuable type-strain genomes for metagenomic binning, comparative biology and taxonomic classification.</title>
        <authorList>
            <person name="Goeker M."/>
        </authorList>
    </citation>
    <scope>NUCLEOTIDE SEQUENCE [LARGE SCALE GENOMIC DNA]</scope>
    <source>
        <strain evidence="2 3">DSM 15349</strain>
    </source>
</reference>
<evidence type="ECO:0000313" key="3">
    <source>
        <dbReference type="Proteomes" id="UP001549055"/>
    </source>
</evidence>
<proteinExistence type="predicted"/>
<dbReference type="PROSITE" id="PS51186">
    <property type="entry name" value="GNAT"/>
    <property type="match status" value="1"/>
</dbReference>
<organism evidence="2 3">
    <name type="scientific">Streptococcus gallinaceus</name>
    <dbReference type="NCBI Taxonomy" id="165758"/>
    <lineage>
        <taxon>Bacteria</taxon>
        <taxon>Bacillati</taxon>
        <taxon>Bacillota</taxon>
        <taxon>Bacilli</taxon>
        <taxon>Lactobacillales</taxon>
        <taxon>Streptococcaceae</taxon>
        <taxon>Streptococcus</taxon>
    </lineage>
</organism>
<gene>
    <name evidence="2" type="ORF">ABID27_000275</name>
</gene>
<keyword evidence="3" id="KW-1185">Reference proteome</keyword>
<evidence type="ECO:0000313" key="2">
    <source>
        <dbReference type="EMBL" id="MET3643658.1"/>
    </source>
</evidence>
<accession>A0ABV2JIC8</accession>
<comment type="caution">
    <text evidence="2">The sequence shown here is derived from an EMBL/GenBank/DDBJ whole genome shotgun (WGS) entry which is preliminary data.</text>
</comment>
<dbReference type="Proteomes" id="UP001549055">
    <property type="component" value="Unassembled WGS sequence"/>
</dbReference>
<dbReference type="InterPro" id="IPR016181">
    <property type="entry name" value="Acyl_CoA_acyltransferase"/>
</dbReference>
<dbReference type="Gene3D" id="3.40.630.30">
    <property type="match status" value="1"/>
</dbReference>
<dbReference type="PANTHER" id="PTHR39173:SF1">
    <property type="entry name" value="ACETYLTRANSFERASE"/>
    <property type="match status" value="1"/>
</dbReference>
<dbReference type="RefSeq" id="WP_354279709.1">
    <property type="nucleotide sequence ID" value="NZ_JBEPMK010000001.1"/>
</dbReference>